<accession>A0ABX0LEN7</accession>
<dbReference type="RefSeq" id="WP_166453222.1">
    <property type="nucleotide sequence ID" value="NZ_JAAOMA010000034.1"/>
</dbReference>
<dbReference type="EMBL" id="JAAOMA010000034">
    <property type="protein sequence ID" value="NHR07413.1"/>
    <property type="molecule type" value="Genomic_DNA"/>
</dbReference>
<organism evidence="1 2">
    <name type="scientific">Chromobacterium fluminis</name>
    <dbReference type="NCBI Taxonomy" id="3044269"/>
    <lineage>
        <taxon>Bacteria</taxon>
        <taxon>Pseudomonadati</taxon>
        <taxon>Pseudomonadota</taxon>
        <taxon>Betaproteobacteria</taxon>
        <taxon>Neisseriales</taxon>
        <taxon>Chromobacteriaceae</taxon>
        <taxon>Chromobacterium</taxon>
    </lineage>
</organism>
<gene>
    <name evidence="1" type="ORF">HA052_19670</name>
</gene>
<protein>
    <submittedName>
        <fullName evidence="1">Uncharacterized protein</fullName>
    </submittedName>
</protein>
<evidence type="ECO:0000313" key="1">
    <source>
        <dbReference type="EMBL" id="NHR07413.1"/>
    </source>
</evidence>
<dbReference type="Proteomes" id="UP001515641">
    <property type="component" value="Unassembled WGS sequence"/>
</dbReference>
<name>A0ABX0LEN7_9NEIS</name>
<sequence>MERLDEALKLLGIERAQQAHQQHVLLMAIQGFAMAVCDEELELACEEKMSQIRAAFAANTKA</sequence>
<reference evidence="1 2" key="1">
    <citation type="submission" date="2020-03" db="EMBL/GenBank/DDBJ databases">
        <title>Draft genome sequence of environmentally isolated cultures.</title>
        <authorList>
            <person name="Wilson H.S."/>
            <person name="De Leon M.E."/>
        </authorList>
    </citation>
    <scope>NUCLEOTIDE SEQUENCE [LARGE SCALE GENOMIC DNA]</scope>
    <source>
        <strain evidence="1 2">HSC-31F16</strain>
    </source>
</reference>
<comment type="caution">
    <text evidence="1">The sequence shown here is derived from an EMBL/GenBank/DDBJ whole genome shotgun (WGS) entry which is preliminary data.</text>
</comment>
<keyword evidence="2" id="KW-1185">Reference proteome</keyword>
<proteinExistence type="predicted"/>
<evidence type="ECO:0000313" key="2">
    <source>
        <dbReference type="Proteomes" id="UP001515641"/>
    </source>
</evidence>